<gene>
    <name evidence="2" type="ORF">DXZ20_25815</name>
</gene>
<evidence type="ECO:0000313" key="3">
    <source>
        <dbReference type="Proteomes" id="UP000481033"/>
    </source>
</evidence>
<comment type="caution">
    <text evidence="2">The sequence shown here is derived from an EMBL/GenBank/DDBJ whole genome shotgun (WGS) entry which is preliminary data.</text>
</comment>
<dbReference type="EMBL" id="QXHD01000004">
    <property type="protein sequence ID" value="NEZ58996.1"/>
    <property type="molecule type" value="Genomic_DNA"/>
</dbReference>
<feature type="domain" description="DUF3598" evidence="1">
    <location>
        <begin position="11"/>
        <end position="146"/>
    </location>
</feature>
<name>A0A6M0RS32_9CYAN</name>
<dbReference type="InterPro" id="IPR022017">
    <property type="entry name" value="BFA1-like_DUF3598"/>
</dbReference>
<dbReference type="RefSeq" id="WP_163659175.1">
    <property type="nucleotide sequence ID" value="NZ_QXHD01000004.1"/>
</dbReference>
<keyword evidence="3" id="KW-1185">Reference proteome</keyword>
<evidence type="ECO:0000259" key="1">
    <source>
        <dbReference type="Pfam" id="PF12204"/>
    </source>
</evidence>
<sequence length="148" mass="17668">MSAIKEGMPVLTRHEGQWTGTYTVVDNDGKILDQHQCLITCEFPDDQPHPYFQTNRYTWADGKVEEYQFPGMYRDNKLWFDTERIEGKAWDADDSIVILWFAYKGIPDAFVYEMIHLSKCNNHRARTWHWFKNGEIYQRTLIKEARIQ</sequence>
<evidence type="ECO:0000313" key="2">
    <source>
        <dbReference type="EMBL" id="NEZ58996.1"/>
    </source>
</evidence>
<reference evidence="2 3" key="1">
    <citation type="journal article" date="2020" name="Microb. Ecol.">
        <title>Ecogenomics of the Marine Benthic Filamentous Cyanobacterium Adonisia.</title>
        <authorList>
            <person name="Walter J.M."/>
            <person name="Coutinho F.H."/>
            <person name="Leomil L."/>
            <person name="Hargreaves P.I."/>
            <person name="Campeao M.E."/>
            <person name="Vieira V.V."/>
            <person name="Silva B.S."/>
            <person name="Fistarol G.O."/>
            <person name="Salomon P.S."/>
            <person name="Sawabe T."/>
            <person name="Mino S."/>
            <person name="Hosokawa M."/>
            <person name="Miyashita H."/>
            <person name="Maruyama F."/>
            <person name="van Verk M.C."/>
            <person name="Dutilh B.E."/>
            <person name="Thompson C.C."/>
            <person name="Thompson F.L."/>
        </authorList>
    </citation>
    <scope>NUCLEOTIDE SEQUENCE [LARGE SCALE GENOMIC DNA]</scope>
    <source>
        <strain evidence="2 3">CCMR0081</strain>
    </source>
</reference>
<dbReference type="AlphaFoldDB" id="A0A6M0RS32"/>
<proteinExistence type="predicted"/>
<dbReference type="Gene3D" id="2.40.128.20">
    <property type="match status" value="1"/>
</dbReference>
<organism evidence="2 3">
    <name type="scientific">Adonisia turfae CCMR0081</name>
    <dbReference type="NCBI Taxonomy" id="2292702"/>
    <lineage>
        <taxon>Bacteria</taxon>
        <taxon>Bacillati</taxon>
        <taxon>Cyanobacteriota</taxon>
        <taxon>Adonisia</taxon>
        <taxon>Adonisia turfae</taxon>
    </lineage>
</organism>
<dbReference type="Pfam" id="PF12204">
    <property type="entry name" value="DUF3598_N"/>
    <property type="match status" value="1"/>
</dbReference>
<accession>A0A6M0RS32</accession>
<dbReference type="InterPro" id="IPR012674">
    <property type="entry name" value="Calycin"/>
</dbReference>
<dbReference type="SUPFAM" id="SSF50814">
    <property type="entry name" value="Lipocalins"/>
    <property type="match status" value="1"/>
</dbReference>
<dbReference type="Proteomes" id="UP000481033">
    <property type="component" value="Unassembled WGS sequence"/>
</dbReference>
<protein>
    <submittedName>
        <fullName evidence="2">DUF3598 family protein</fullName>
    </submittedName>
</protein>